<accession>A0A3D8IQJ7</accession>
<proteinExistence type="predicted"/>
<evidence type="ECO:0000256" key="1">
    <source>
        <dbReference type="SAM" id="MobiDB-lite"/>
    </source>
</evidence>
<evidence type="ECO:0008006" key="5">
    <source>
        <dbReference type="Google" id="ProtNLM"/>
    </source>
</evidence>
<keyword evidence="2" id="KW-0812">Transmembrane</keyword>
<dbReference type="EMBL" id="NXLT01000003">
    <property type="protein sequence ID" value="RDU67250.1"/>
    <property type="molecule type" value="Genomic_DNA"/>
</dbReference>
<keyword evidence="2" id="KW-1133">Transmembrane helix</keyword>
<feature type="transmembrane region" description="Helical" evidence="2">
    <location>
        <begin position="142"/>
        <end position="164"/>
    </location>
</feature>
<evidence type="ECO:0000313" key="4">
    <source>
        <dbReference type="Proteomes" id="UP000256514"/>
    </source>
</evidence>
<evidence type="ECO:0000256" key="2">
    <source>
        <dbReference type="SAM" id="Phobius"/>
    </source>
</evidence>
<gene>
    <name evidence="3" type="ORF">CQA54_04505</name>
</gene>
<keyword evidence="4" id="KW-1185">Reference proteome</keyword>
<feature type="region of interest" description="Disordered" evidence="1">
    <location>
        <begin position="188"/>
        <end position="240"/>
    </location>
</feature>
<dbReference type="AlphaFoldDB" id="A0A3D8IQJ7"/>
<dbReference type="Proteomes" id="UP000256514">
    <property type="component" value="Unassembled WGS sequence"/>
</dbReference>
<keyword evidence="2" id="KW-0472">Membrane</keyword>
<comment type="caution">
    <text evidence="3">The sequence shown here is derived from an EMBL/GenBank/DDBJ whole genome shotgun (WGS) entry which is preliminary data.</text>
</comment>
<evidence type="ECO:0000313" key="3">
    <source>
        <dbReference type="EMBL" id="RDU67250.1"/>
    </source>
</evidence>
<dbReference type="OrthoDB" id="5372824at2"/>
<reference evidence="3 4" key="1">
    <citation type="submission" date="2018-04" db="EMBL/GenBank/DDBJ databases">
        <title>Novel Campyloabacter and Helicobacter Species and Strains.</title>
        <authorList>
            <person name="Mannion A.J."/>
            <person name="Shen Z."/>
            <person name="Fox J.G."/>
        </authorList>
    </citation>
    <scope>NUCLEOTIDE SEQUENCE [LARGE SCALE GENOMIC DNA]</scope>
    <source>
        <strain evidence="3 4">MIT 12-6600</strain>
    </source>
</reference>
<protein>
    <recommendedName>
        <fullName evidence="5">Sialidase</fullName>
    </recommendedName>
</protein>
<sequence>MKDKTLDEQLEYLKGIGIKEINKTTRLATNKIDDILQKRFDKIEDVRAKGFVSMLEREYGLDLSDWLKEYALYHNKISKLEPQPEVTPKASSIADIDIKQKSQAPKAPKEVSTMIKDLKLPKKDLQETTNTKQSINEQKSNVANVVFFVFLGAIVVGCVLYLGYKMFMKPAPIVKKVDMPKPQTSEIVILEDTQVSDTASDNKATNDETSSNEVTRNQDLQSQSLVDSPDSQGTANAQASNTSGYDGIYIDFNALPQNPQTSIQETPLPEQLPPQRAIIDRVLPQPIPKLTIMPNSTLWVGVVDLTNDKSTQLNLNNTYDIELDRRYIFVFGHSDFESLVDNQTFQHRTQNFVRFYYDGTSLKEINYATYRRLHPQDNW</sequence>
<feature type="compositionally biased region" description="Polar residues" evidence="1">
    <location>
        <begin position="193"/>
        <end position="240"/>
    </location>
</feature>
<name>A0A3D8IQJ7_9HELI</name>
<dbReference type="RefSeq" id="WP_115570972.1">
    <property type="nucleotide sequence ID" value="NZ_NXLT01000003.1"/>
</dbReference>
<organism evidence="3 4">
    <name type="scientific">Helicobacter equorum</name>
    <dbReference type="NCBI Taxonomy" id="361872"/>
    <lineage>
        <taxon>Bacteria</taxon>
        <taxon>Pseudomonadati</taxon>
        <taxon>Campylobacterota</taxon>
        <taxon>Epsilonproteobacteria</taxon>
        <taxon>Campylobacterales</taxon>
        <taxon>Helicobacteraceae</taxon>
        <taxon>Helicobacter</taxon>
    </lineage>
</organism>